<protein>
    <submittedName>
        <fullName evidence="1">Uncharacterized protein</fullName>
    </submittedName>
</protein>
<dbReference type="OrthoDB" id="78362at2759"/>
<proteinExistence type="predicted"/>
<dbReference type="AlphaFoldDB" id="A0A225WVZ7"/>
<comment type="caution">
    <text evidence="1">The sequence shown here is derived from an EMBL/GenBank/DDBJ whole genome shotgun (WGS) entry which is preliminary data.</text>
</comment>
<accession>A0A225WVZ7</accession>
<name>A0A225WVZ7_9STRA</name>
<reference evidence="2" key="1">
    <citation type="submission" date="2017-03" db="EMBL/GenBank/DDBJ databases">
        <title>Phytopthora megakarya and P. palmivora, two closely related causual agents of cacao black pod achieved similar genome size and gene model numbers by different mechanisms.</title>
        <authorList>
            <person name="Ali S."/>
            <person name="Shao J."/>
            <person name="Larry D.J."/>
            <person name="Kronmiller B."/>
            <person name="Shen D."/>
            <person name="Strem M.D."/>
            <person name="Melnick R.L."/>
            <person name="Guiltinan M.J."/>
            <person name="Tyler B.M."/>
            <person name="Meinhardt L.W."/>
            <person name="Bailey B.A."/>
        </authorList>
    </citation>
    <scope>NUCLEOTIDE SEQUENCE [LARGE SCALE GENOMIC DNA]</scope>
    <source>
        <strain evidence="2">zdho120</strain>
    </source>
</reference>
<evidence type="ECO:0000313" key="1">
    <source>
        <dbReference type="EMBL" id="OWZ21811.1"/>
    </source>
</evidence>
<gene>
    <name evidence="1" type="ORF">PHMEG_0003591</name>
</gene>
<evidence type="ECO:0000313" key="2">
    <source>
        <dbReference type="Proteomes" id="UP000198211"/>
    </source>
</evidence>
<dbReference type="EMBL" id="NBNE01000187">
    <property type="protein sequence ID" value="OWZ21811.1"/>
    <property type="molecule type" value="Genomic_DNA"/>
</dbReference>
<organism evidence="1 2">
    <name type="scientific">Phytophthora megakarya</name>
    <dbReference type="NCBI Taxonomy" id="4795"/>
    <lineage>
        <taxon>Eukaryota</taxon>
        <taxon>Sar</taxon>
        <taxon>Stramenopiles</taxon>
        <taxon>Oomycota</taxon>
        <taxon>Peronosporomycetes</taxon>
        <taxon>Peronosporales</taxon>
        <taxon>Peronosporaceae</taxon>
        <taxon>Phytophthora</taxon>
    </lineage>
</organism>
<sequence>MYKEVGPWGELYRSDVRNRALYWDFLYLDDGFGSCKYLLLLKDNFTHFSGSVYHEYGSVTQDHTPNEVFAELCKQLMVCKQKCTASAAHNYHGLQNFAQRLDLPCSFGSSEHESLFIRLLFTGLPCPSPIYVLHFPDEQPKQVYSHRVVSGETTDKREKITLLSKRKSGDAQEVSFSVGDFVLRSRVDERRHNKLLVIWIDPYVVTRADSHSFRVRHLVTGNEQDVHASRLKFYADTDLEVTEELLEHVAAQDIVLKAIEDSWEPFKSLAHDSPVLVHSYVKAANDAKLATAFQKLT</sequence>
<keyword evidence="2" id="KW-1185">Reference proteome</keyword>
<dbReference type="Proteomes" id="UP000198211">
    <property type="component" value="Unassembled WGS sequence"/>
</dbReference>